<dbReference type="InterPro" id="IPR036390">
    <property type="entry name" value="WH_DNA-bd_sf"/>
</dbReference>
<dbReference type="SMART" id="SM00344">
    <property type="entry name" value="HTH_ASNC"/>
    <property type="match status" value="1"/>
</dbReference>
<protein>
    <submittedName>
        <fullName evidence="5">DNA-binding Lrp family transcriptional regulator</fullName>
    </submittedName>
</protein>
<keyword evidence="2 5" id="KW-0238">DNA-binding</keyword>
<dbReference type="InterPro" id="IPR019888">
    <property type="entry name" value="Tscrpt_reg_AsnC-like"/>
</dbReference>
<dbReference type="PRINTS" id="PR00033">
    <property type="entry name" value="HTHASNC"/>
</dbReference>
<dbReference type="Pfam" id="PF01037">
    <property type="entry name" value="AsnC_trans_reg"/>
    <property type="match status" value="1"/>
</dbReference>
<dbReference type="InterPro" id="IPR000485">
    <property type="entry name" value="AsnC-type_HTH_dom"/>
</dbReference>
<dbReference type="PANTHER" id="PTHR30154">
    <property type="entry name" value="LEUCINE-RESPONSIVE REGULATORY PROTEIN"/>
    <property type="match status" value="1"/>
</dbReference>
<feature type="domain" description="HTH asnC-type" evidence="4">
    <location>
        <begin position="7"/>
        <end position="68"/>
    </location>
</feature>
<keyword evidence="1" id="KW-0805">Transcription regulation</keyword>
<keyword evidence="3" id="KW-0804">Transcription</keyword>
<sequence>MSTKPDLDRADRAILAALQIDNKMPQRKIATLVNLSAPAVQRRIRRMEEAGVIQANIAVVNLAKVEQTITIFVEVEMESERLDLYEGAKRVFARVPEIQQCYYVTGEADFLLIVNVKSMADYESLTRQLFFENNNVKRFKTFVVMDRVKVGLSVPV</sequence>
<dbReference type="SUPFAM" id="SSF54909">
    <property type="entry name" value="Dimeric alpha+beta barrel"/>
    <property type="match status" value="1"/>
</dbReference>
<name>A0ABV2KRU0_9HYPH</name>
<proteinExistence type="predicted"/>
<keyword evidence="6" id="KW-1185">Reference proteome</keyword>
<dbReference type="Pfam" id="PF13412">
    <property type="entry name" value="HTH_24"/>
    <property type="match status" value="1"/>
</dbReference>
<dbReference type="SUPFAM" id="SSF46785">
    <property type="entry name" value="Winged helix' DNA-binding domain"/>
    <property type="match status" value="1"/>
</dbReference>
<evidence type="ECO:0000256" key="3">
    <source>
        <dbReference type="ARBA" id="ARBA00023163"/>
    </source>
</evidence>
<dbReference type="EMBL" id="JBEPMN010000015">
    <property type="protein sequence ID" value="MET3662809.1"/>
    <property type="molecule type" value="Genomic_DNA"/>
</dbReference>
<reference evidence="5 6" key="1">
    <citation type="submission" date="2024-06" db="EMBL/GenBank/DDBJ databases">
        <title>Genomic Encyclopedia of Type Strains, Phase IV (KMG-IV): sequencing the most valuable type-strain genomes for metagenomic binning, comparative biology and taxonomic classification.</title>
        <authorList>
            <person name="Goeker M."/>
        </authorList>
    </citation>
    <scope>NUCLEOTIDE SEQUENCE [LARGE SCALE GENOMIC DNA]</scope>
    <source>
        <strain evidence="5 6">DSM 19730</strain>
    </source>
</reference>
<dbReference type="InterPro" id="IPR011008">
    <property type="entry name" value="Dimeric_a/b-barrel"/>
</dbReference>
<dbReference type="PROSITE" id="PS50956">
    <property type="entry name" value="HTH_ASNC_2"/>
    <property type="match status" value="1"/>
</dbReference>
<dbReference type="RefSeq" id="WP_354152650.1">
    <property type="nucleotide sequence ID" value="NZ_JBEPMN010000015.1"/>
</dbReference>
<dbReference type="CDD" id="cd00090">
    <property type="entry name" value="HTH_ARSR"/>
    <property type="match status" value="1"/>
</dbReference>
<dbReference type="InterPro" id="IPR019887">
    <property type="entry name" value="Tscrpt_reg_AsnC/Lrp_C"/>
</dbReference>
<gene>
    <name evidence="5" type="ORF">ABID44_003160</name>
</gene>
<evidence type="ECO:0000313" key="6">
    <source>
        <dbReference type="Proteomes" id="UP001549143"/>
    </source>
</evidence>
<dbReference type="Gene3D" id="3.30.70.920">
    <property type="match status" value="1"/>
</dbReference>
<evidence type="ECO:0000313" key="5">
    <source>
        <dbReference type="EMBL" id="MET3662809.1"/>
    </source>
</evidence>
<dbReference type="InterPro" id="IPR011991">
    <property type="entry name" value="ArsR-like_HTH"/>
</dbReference>
<organism evidence="5 6">
    <name type="scientific">Aquamicrobium ahrensii</name>
    <dbReference type="NCBI Taxonomy" id="469551"/>
    <lineage>
        <taxon>Bacteria</taxon>
        <taxon>Pseudomonadati</taxon>
        <taxon>Pseudomonadota</taxon>
        <taxon>Alphaproteobacteria</taxon>
        <taxon>Hyphomicrobiales</taxon>
        <taxon>Phyllobacteriaceae</taxon>
        <taxon>Aquamicrobium</taxon>
    </lineage>
</organism>
<evidence type="ECO:0000256" key="1">
    <source>
        <dbReference type="ARBA" id="ARBA00023015"/>
    </source>
</evidence>
<dbReference type="Gene3D" id="1.10.10.10">
    <property type="entry name" value="Winged helix-like DNA-binding domain superfamily/Winged helix DNA-binding domain"/>
    <property type="match status" value="1"/>
</dbReference>
<dbReference type="Proteomes" id="UP001549143">
    <property type="component" value="Unassembled WGS sequence"/>
</dbReference>
<accession>A0ABV2KRU0</accession>
<dbReference type="InterPro" id="IPR036388">
    <property type="entry name" value="WH-like_DNA-bd_sf"/>
</dbReference>
<dbReference type="GO" id="GO:0003677">
    <property type="term" value="F:DNA binding"/>
    <property type="evidence" value="ECO:0007669"/>
    <property type="project" value="UniProtKB-KW"/>
</dbReference>
<comment type="caution">
    <text evidence="5">The sequence shown here is derived from an EMBL/GenBank/DDBJ whole genome shotgun (WGS) entry which is preliminary data.</text>
</comment>
<dbReference type="PANTHER" id="PTHR30154:SF34">
    <property type="entry name" value="TRANSCRIPTIONAL REGULATOR AZLB"/>
    <property type="match status" value="1"/>
</dbReference>
<evidence type="ECO:0000256" key="2">
    <source>
        <dbReference type="ARBA" id="ARBA00023125"/>
    </source>
</evidence>
<evidence type="ECO:0000259" key="4">
    <source>
        <dbReference type="PROSITE" id="PS50956"/>
    </source>
</evidence>